<dbReference type="InterPro" id="IPR010982">
    <property type="entry name" value="Lambda_DNA-bd_dom_sf"/>
</dbReference>
<reference evidence="2 3" key="1">
    <citation type="submission" date="2020-04" db="EMBL/GenBank/DDBJ databases">
        <title>MicrobeNet Type strains.</title>
        <authorList>
            <person name="Nicholson A.C."/>
        </authorList>
    </citation>
    <scope>NUCLEOTIDE SEQUENCE [LARGE SCALE GENOMIC DNA]</scope>
    <source>
        <strain evidence="2 3">JCM 3332</strain>
    </source>
</reference>
<evidence type="ECO:0000313" key="3">
    <source>
        <dbReference type="Proteomes" id="UP000570678"/>
    </source>
</evidence>
<dbReference type="SUPFAM" id="SSF47413">
    <property type="entry name" value="lambda repressor-like DNA-binding domains"/>
    <property type="match status" value="1"/>
</dbReference>
<feature type="domain" description="HTH cro/C1-type" evidence="1">
    <location>
        <begin position="71"/>
        <end position="122"/>
    </location>
</feature>
<accession>A0A846YUT8</accession>
<organism evidence="2 3">
    <name type="scientific">Nocardia flavorosea</name>
    <dbReference type="NCBI Taxonomy" id="53429"/>
    <lineage>
        <taxon>Bacteria</taxon>
        <taxon>Bacillati</taxon>
        <taxon>Actinomycetota</taxon>
        <taxon>Actinomycetes</taxon>
        <taxon>Mycobacteriales</taxon>
        <taxon>Nocardiaceae</taxon>
        <taxon>Nocardia</taxon>
    </lineage>
</organism>
<dbReference type="CDD" id="cd00093">
    <property type="entry name" value="HTH_XRE"/>
    <property type="match status" value="1"/>
</dbReference>
<dbReference type="EMBL" id="JAAXOT010000036">
    <property type="protein sequence ID" value="NKY61012.1"/>
    <property type="molecule type" value="Genomic_DNA"/>
</dbReference>
<evidence type="ECO:0000313" key="2">
    <source>
        <dbReference type="EMBL" id="NKY61012.1"/>
    </source>
</evidence>
<dbReference type="Pfam" id="PF13560">
    <property type="entry name" value="HTH_31"/>
    <property type="match status" value="1"/>
</dbReference>
<evidence type="ECO:0000259" key="1">
    <source>
        <dbReference type="PROSITE" id="PS50943"/>
    </source>
</evidence>
<dbReference type="PANTHER" id="PTHR35010">
    <property type="entry name" value="BLL4672 PROTEIN-RELATED"/>
    <property type="match status" value="1"/>
</dbReference>
<dbReference type="SMART" id="SM00530">
    <property type="entry name" value="HTH_XRE"/>
    <property type="match status" value="1"/>
</dbReference>
<dbReference type="GO" id="GO:0003677">
    <property type="term" value="F:DNA binding"/>
    <property type="evidence" value="ECO:0007669"/>
    <property type="project" value="InterPro"/>
</dbReference>
<gene>
    <name evidence="2" type="ORF">HGA15_33735</name>
</gene>
<proteinExistence type="predicted"/>
<dbReference type="PROSITE" id="PS50943">
    <property type="entry name" value="HTH_CROC1"/>
    <property type="match status" value="1"/>
</dbReference>
<dbReference type="Gene3D" id="1.10.260.40">
    <property type="entry name" value="lambda repressor-like DNA-binding domains"/>
    <property type="match status" value="1"/>
</dbReference>
<dbReference type="AlphaFoldDB" id="A0A846YUT8"/>
<dbReference type="Proteomes" id="UP000570678">
    <property type="component" value="Unassembled WGS sequence"/>
</dbReference>
<dbReference type="PANTHER" id="PTHR35010:SF2">
    <property type="entry name" value="BLL4672 PROTEIN"/>
    <property type="match status" value="1"/>
</dbReference>
<dbReference type="InterPro" id="IPR001387">
    <property type="entry name" value="Cro/C1-type_HTH"/>
</dbReference>
<name>A0A846YUT8_9NOCA</name>
<keyword evidence="3" id="KW-1185">Reference proteome</keyword>
<dbReference type="Pfam" id="PF17765">
    <property type="entry name" value="MLTR_LBD"/>
    <property type="match status" value="1"/>
</dbReference>
<comment type="caution">
    <text evidence="2">The sequence shown here is derived from an EMBL/GenBank/DDBJ whole genome shotgun (WGS) entry which is preliminary data.</text>
</comment>
<sequence>MRWVSRRADLIRACVFETQGIPFRGRQILVTGHDNGLVANTRANDLGGFLRSRRERLTPEEAGVDPGFIHRRVLGLRREEVAELAGVSVGYYTRLEQGVSDSASAAVIDALAAALRLDSAEHEHLRVLAGPRRPARSHSRRSKLRSEIRELLAVIPGVPAIVIDHRAEVLAWNRLGHALLAGHVDINAPDTKVRPNIARLLFLDPHHRALYRDWHAKAQVTVAALHQAVARYPADRLLEQIVGELAVDSPEFARMWARRPVQTCSYYVRELDHPVVGRVALANETVTLTDDDQQIGLFYARPGTSDADALILLAQSLQQNLPSAVTPSRKENLQ</sequence>
<protein>
    <submittedName>
        <fullName evidence="2">Helix-turn-helix domain-containing protein</fullName>
    </submittedName>
</protein>
<dbReference type="InterPro" id="IPR041413">
    <property type="entry name" value="MLTR_LBD"/>
</dbReference>
<dbReference type="Gene3D" id="3.30.450.180">
    <property type="match status" value="1"/>
</dbReference>